<evidence type="ECO:0000313" key="3">
    <source>
        <dbReference type="Proteomes" id="UP000244962"/>
    </source>
</evidence>
<dbReference type="CDD" id="cd00085">
    <property type="entry name" value="HNHc"/>
    <property type="match status" value="1"/>
</dbReference>
<feature type="domain" description="HNH nuclease" evidence="1">
    <location>
        <begin position="47"/>
        <end position="99"/>
    </location>
</feature>
<dbReference type="InterPro" id="IPR003615">
    <property type="entry name" value="HNH_nuc"/>
</dbReference>
<proteinExistence type="predicted"/>
<dbReference type="AlphaFoldDB" id="A0A2U1TAW8"/>
<comment type="caution">
    <text evidence="2">The sequence shown here is derived from an EMBL/GenBank/DDBJ whole genome shotgun (WGS) entry which is preliminary data.</text>
</comment>
<dbReference type="Pfam" id="PF13391">
    <property type="entry name" value="HNH_2"/>
    <property type="match status" value="1"/>
</dbReference>
<organism evidence="2 3">
    <name type="scientific">Mycetocola zhujimingii</name>
    <dbReference type="NCBI Taxonomy" id="2079792"/>
    <lineage>
        <taxon>Bacteria</taxon>
        <taxon>Bacillati</taxon>
        <taxon>Actinomycetota</taxon>
        <taxon>Actinomycetes</taxon>
        <taxon>Micrococcales</taxon>
        <taxon>Microbacteriaceae</taxon>
        <taxon>Mycetocola</taxon>
    </lineage>
</organism>
<name>A0A2U1TAW8_9MICO</name>
<sequence length="159" mass="17703">MLEDSHEQVSAATVERAMCVAELTAILLGGDNVPFESSISMRLFNRRQRRALAARDGGCMFPGCDRPVSWTEAHHIVPWKTSKKTQVIDGILLCRHHHMLVHNNGWVIVRRVAEYYLVPPASIDPERNEILLESKSALMRARKRAGAPSERGAATIPPG</sequence>
<keyword evidence="3" id="KW-1185">Reference proteome</keyword>
<protein>
    <recommendedName>
        <fullName evidence="1">HNH nuclease domain-containing protein</fullName>
    </recommendedName>
</protein>
<dbReference type="Proteomes" id="UP000244962">
    <property type="component" value="Unassembled WGS sequence"/>
</dbReference>
<reference evidence="3" key="1">
    <citation type="submission" date="2018-04" db="EMBL/GenBank/DDBJ databases">
        <authorList>
            <person name="Liu S."/>
            <person name="Wang Z."/>
            <person name="Li J."/>
        </authorList>
    </citation>
    <scope>NUCLEOTIDE SEQUENCE [LARGE SCALE GENOMIC DNA]</scope>
    <source>
        <strain evidence="3">622</strain>
    </source>
</reference>
<evidence type="ECO:0000313" key="2">
    <source>
        <dbReference type="EMBL" id="PWC06048.1"/>
    </source>
</evidence>
<evidence type="ECO:0000259" key="1">
    <source>
        <dbReference type="SMART" id="SM00507"/>
    </source>
</evidence>
<dbReference type="SMART" id="SM00507">
    <property type="entry name" value="HNHc"/>
    <property type="match status" value="1"/>
</dbReference>
<dbReference type="RefSeq" id="WP_108963578.1">
    <property type="nucleotide sequence ID" value="NZ_QEFB01000017.1"/>
</dbReference>
<gene>
    <name evidence="2" type="ORF">DF223_13530</name>
</gene>
<accession>A0A2U1TAW8</accession>
<dbReference type="EMBL" id="QEFB01000017">
    <property type="protein sequence ID" value="PWC06048.1"/>
    <property type="molecule type" value="Genomic_DNA"/>
</dbReference>